<accession>A0A8J5CPB1</accession>
<dbReference type="OrthoDB" id="2018833at2759"/>
<reference evidence="2" key="1">
    <citation type="submission" date="2020-07" db="EMBL/GenBank/DDBJ databases">
        <title>The High-quality genome of the commercially important snow crab, Chionoecetes opilio.</title>
        <authorList>
            <person name="Jeong J.-H."/>
            <person name="Ryu S."/>
        </authorList>
    </citation>
    <scope>NUCLEOTIDE SEQUENCE</scope>
    <source>
        <strain evidence="2">MADBK_172401_WGS</strain>
        <tissue evidence="2">Digestive gland</tissue>
    </source>
</reference>
<dbReference type="GO" id="GO:0009113">
    <property type="term" value="P:purine nucleobase biosynthetic process"/>
    <property type="evidence" value="ECO:0007669"/>
    <property type="project" value="InterPro"/>
</dbReference>
<gene>
    <name evidence="2" type="primary">purD_0</name>
    <name evidence="2" type="ORF">GWK47_001369</name>
</gene>
<dbReference type="PANTHER" id="PTHR43472:SF1">
    <property type="entry name" value="PHOSPHORIBOSYLAMINE--GLYCINE LIGASE, CHLOROPLASTIC"/>
    <property type="match status" value="1"/>
</dbReference>
<proteinExistence type="predicted"/>
<dbReference type="Gene3D" id="3.40.50.20">
    <property type="match status" value="1"/>
</dbReference>
<sequence>MHPGGDRKDRPPGKCRGVTSLGSYRHCPVYLPVQGDKPNPAPSSRGAGVNCHATTSDRLDRTIACWGAAKTGAISTPPVEPAHAISFPPSGVGQHMKGVVLLVGSGGREHALALSLAASPSVTALLVAPGNAGTVNAPKARNITLPLDDHKVVEGYMCEGKYGPYQES</sequence>
<dbReference type="EMBL" id="JACEEZ010020017">
    <property type="protein sequence ID" value="KAG0715112.1"/>
    <property type="molecule type" value="Genomic_DNA"/>
</dbReference>
<dbReference type="Pfam" id="PF02844">
    <property type="entry name" value="GARS_N"/>
    <property type="match status" value="1"/>
</dbReference>
<dbReference type="GO" id="GO:0004637">
    <property type="term" value="F:phosphoribosylamine-glycine ligase activity"/>
    <property type="evidence" value="ECO:0007669"/>
    <property type="project" value="InterPro"/>
</dbReference>
<keyword evidence="3" id="KW-1185">Reference proteome</keyword>
<evidence type="ECO:0000259" key="1">
    <source>
        <dbReference type="Pfam" id="PF02844"/>
    </source>
</evidence>
<organism evidence="2 3">
    <name type="scientific">Chionoecetes opilio</name>
    <name type="common">Atlantic snow crab</name>
    <name type="synonym">Cancer opilio</name>
    <dbReference type="NCBI Taxonomy" id="41210"/>
    <lineage>
        <taxon>Eukaryota</taxon>
        <taxon>Metazoa</taxon>
        <taxon>Ecdysozoa</taxon>
        <taxon>Arthropoda</taxon>
        <taxon>Crustacea</taxon>
        <taxon>Multicrustacea</taxon>
        <taxon>Malacostraca</taxon>
        <taxon>Eumalacostraca</taxon>
        <taxon>Eucarida</taxon>
        <taxon>Decapoda</taxon>
        <taxon>Pleocyemata</taxon>
        <taxon>Brachyura</taxon>
        <taxon>Eubrachyura</taxon>
        <taxon>Majoidea</taxon>
        <taxon>Majidae</taxon>
        <taxon>Chionoecetes</taxon>
    </lineage>
</organism>
<keyword evidence="2" id="KW-0436">Ligase</keyword>
<name>A0A8J5CPB1_CHIOP</name>
<feature type="domain" description="Phosphoribosylglycinamide synthetase N-terminal" evidence="1">
    <location>
        <begin position="100"/>
        <end position="147"/>
    </location>
</feature>
<dbReference type="InterPro" id="IPR020562">
    <property type="entry name" value="PRibGlycinamide_synth_N"/>
</dbReference>
<dbReference type="InterPro" id="IPR016185">
    <property type="entry name" value="PreATP-grasp_dom_sf"/>
</dbReference>
<dbReference type="SUPFAM" id="SSF52440">
    <property type="entry name" value="PreATP-grasp domain"/>
    <property type="match status" value="1"/>
</dbReference>
<protein>
    <submittedName>
        <fullName evidence="2">Phosphoribosylamine--glycine ligase</fullName>
    </submittedName>
</protein>
<dbReference type="InterPro" id="IPR000115">
    <property type="entry name" value="PRibGlycinamide_synth"/>
</dbReference>
<evidence type="ECO:0000313" key="3">
    <source>
        <dbReference type="Proteomes" id="UP000770661"/>
    </source>
</evidence>
<dbReference type="Proteomes" id="UP000770661">
    <property type="component" value="Unassembled WGS sequence"/>
</dbReference>
<evidence type="ECO:0000313" key="2">
    <source>
        <dbReference type="EMBL" id="KAG0715112.1"/>
    </source>
</evidence>
<dbReference type="PANTHER" id="PTHR43472">
    <property type="entry name" value="PHOSPHORIBOSYLAMINE--GLYCINE LIGASE"/>
    <property type="match status" value="1"/>
</dbReference>
<comment type="caution">
    <text evidence="2">The sequence shown here is derived from an EMBL/GenBank/DDBJ whole genome shotgun (WGS) entry which is preliminary data.</text>
</comment>
<dbReference type="AlphaFoldDB" id="A0A8J5CPB1"/>